<feature type="coiled-coil region" evidence="1">
    <location>
        <begin position="534"/>
        <end position="561"/>
    </location>
</feature>
<dbReference type="InterPro" id="IPR006868">
    <property type="entry name" value="DUF630"/>
</dbReference>
<feature type="region of interest" description="Disordered" evidence="2">
    <location>
        <begin position="68"/>
        <end position="89"/>
    </location>
</feature>
<accession>A0A2P5DEI4</accession>
<dbReference type="PANTHER" id="PTHR21450">
    <property type="entry name" value="PROTEIN ALTERED PHOSPHATE STARVATION RESPONSE 1"/>
    <property type="match status" value="1"/>
</dbReference>
<dbReference type="EMBL" id="JXTB01000043">
    <property type="protein sequence ID" value="PON71689.1"/>
    <property type="molecule type" value="Genomic_DNA"/>
</dbReference>
<keyword evidence="6" id="KW-1185">Reference proteome</keyword>
<dbReference type="Pfam" id="PF04782">
    <property type="entry name" value="DUF632"/>
    <property type="match status" value="1"/>
</dbReference>
<evidence type="ECO:0000256" key="2">
    <source>
        <dbReference type="SAM" id="MobiDB-lite"/>
    </source>
</evidence>
<dbReference type="PANTHER" id="PTHR21450:SF21">
    <property type="entry name" value="REDUCTASE SUBUNIT C, PUTATIVE (DUF630 AND DUF632)-RELATED"/>
    <property type="match status" value="1"/>
</dbReference>
<feature type="domain" description="DUF630" evidence="4">
    <location>
        <begin position="1"/>
        <end position="59"/>
    </location>
</feature>
<evidence type="ECO:0000313" key="5">
    <source>
        <dbReference type="EMBL" id="PON71689.1"/>
    </source>
</evidence>
<feature type="compositionally biased region" description="Pro residues" evidence="2">
    <location>
        <begin position="73"/>
        <end position="89"/>
    </location>
</feature>
<dbReference type="Proteomes" id="UP000237105">
    <property type="component" value="Unassembled WGS sequence"/>
</dbReference>
<name>A0A2P5DEI4_PARAD</name>
<protein>
    <recommendedName>
        <fullName evidence="7">Nitrate regulatory gene2 protein</fullName>
    </recommendedName>
</protein>
<dbReference type="Pfam" id="PF04783">
    <property type="entry name" value="DUF630"/>
    <property type="match status" value="1"/>
</dbReference>
<gene>
    <name evidence="5" type="ORF">PanWU01x14_071440</name>
</gene>
<evidence type="ECO:0008006" key="7">
    <source>
        <dbReference type="Google" id="ProtNLM"/>
    </source>
</evidence>
<dbReference type="InterPro" id="IPR006867">
    <property type="entry name" value="DUF632"/>
</dbReference>
<keyword evidence="1" id="KW-0175">Coiled coil</keyword>
<comment type="caution">
    <text evidence="5">The sequence shown here is derived from an EMBL/GenBank/DDBJ whole genome shotgun (WGS) entry which is preliminary data.</text>
</comment>
<dbReference type="STRING" id="3476.A0A2P5DEI4"/>
<evidence type="ECO:0000313" key="6">
    <source>
        <dbReference type="Proteomes" id="UP000237105"/>
    </source>
</evidence>
<reference evidence="6" key="1">
    <citation type="submission" date="2016-06" db="EMBL/GenBank/DDBJ databases">
        <title>Parallel loss of symbiosis genes in relatives of nitrogen-fixing non-legume Parasponia.</title>
        <authorList>
            <person name="Van Velzen R."/>
            <person name="Holmer R."/>
            <person name="Bu F."/>
            <person name="Rutten L."/>
            <person name="Van Zeijl A."/>
            <person name="Liu W."/>
            <person name="Santuari L."/>
            <person name="Cao Q."/>
            <person name="Sharma T."/>
            <person name="Shen D."/>
            <person name="Roswanjaya Y."/>
            <person name="Wardhani T."/>
            <person name="Kalhor M.S."/>
            <person name="Jansen J."/>
            <person name="Van den Hoogen J."/>
            <person name="Gungor B."/>
            <person name="Hartog M."/>
            <person name="Hontelez J."/>
            <person name="Verver J."/>
            <person name="Yang W.-C."/>
            <person name="Schijlen E."/>
            <person name="Repin R."/>
            <person name="Schilthuizen M."/>
            <person name="Schranz E."/>
            <person name="Heidstra R."/>
            <person name="Miyata K."/>
            <person name="Fedorova E."/>
            <person name="Kohlen W."/>
            <person name="Bisseling T."/>
            <person name="Smit S."/>
            <person name="Geurts R."/>
        </authorList>
    </citation>
    <scope>NUCLEOTIDE SEQUENCE [LARGE SCALE GENOMIC DNA]</scope>
    <source>
        <strain evidence="6">cv. WU1-14</strain>
    </source>
</reference>
<sequence length="657" mass="75150">MGCVASRIDKEERVQVCKQRKRLMKQLVGFRGEFADAQLAYLRALKNTGVTLRQFTESESLEIENTTDAFALPPSPPPPLPPSPPPPPFLRADLKEVENNQNEEEDGEEEIKEIAQRIMPRSVLSSSLESWDPFSSLPYHWEMDEMMEPVEEENWAETKTEFEDDELEEKASTDAVAEPLPEKPQTAGSVDDNSSTMSCYAKERTDAAMVLRRSKKTLEGLAKELDDYFLKASAGVKEITVLMDIIGSDRFLSQDFKENTRKRCNTAKVFSALSWSWSSKSLQFTRDSADSNSSSEPCRPGAHCITIKKLYDEEQKLYKEVKEEVITKSEHEKKSSLLQKQEEKNHDWTKTDRTRMTVESLEADIMRLQQSISRTCSSILELIDDELYPQLVAITSGLLQMWRTMYESHQVQYQISQQLNHLVDNQKMDPSTAFHRQAAVQLETEVICWYNSFCRVVNSQREYVRALCGWIKLTDILVYDNRKSLHSSAAHNLCDQWQLALDRLPDKVTSEAIKSLCLAIHSIILQQEEEHSLHKKYEKVEKRLQKELESLAEMERKLEGSLEGEDRHSNLSPKHPLTLKHAKTEALKKQVENENIKYLNSVQATKAMTLNNLKTGLPNVFKALVDFSCGYVEAIEACLSNVRPADSYDADMESTEI</sequence>
<dbReference type="AlphaFoldDB" id="A0A2P5DEI4"/>
<evidence type="ECO:0000259" key="4">
    <source>
        <dbReference type="Pfam" id="PF04783"/>
    </source>
</evidence>
<feature type="domain" description="DUF632" evidence="3">
    <location>
        <begin position="220"/>
        <end position="521"/>
    </location>
</feature>
<evidence type="ECO:0000259" key="3">
    <source>
        <dbReference type="Pfam" id="PF04782"/>
    </source>
</evidence>
<proteinExistence type="predicted"/>
<evidence type="ECO:0000256" key="1">
    <source>
        <dbReference type="SAM" id="Coils"/>
    </source>
</evidence>
<organism evidence="5 6">
    <name type="scientific">Parasponia andersonii</name>
    <name type="common">Sponia andersonii</name>
    <dbReference type="NCBI Taxonomy" id="3476"/>
    <lineage>
        <taxon>Eukaryota</taxon>
        <taxon>Viridiplantae</taxon>
        <taxon>Streptophyta</taxon>
        <taxon>Embryophyta</taxon>
        <taxon>Tracheophyta</taxon>
        <taxon>Spermatophyta</taxon>
        <taxon>Magnoliopsida</taxon>
        <taxon>eudicotyledons</taxon>
        <taxon>Gunneridae</taxon>
        <taxon>Pentapetalae</taxon>
        <taxon>rosids</taxon>
        <taxon>fabids</taxon>
        <taxon>Rosales</taxon>
        <taxon>Cannabaceae</taxon>
        <taxon>Parasponia</taxon>
    </lineage>
</organism>
<dbReference type="OrthoDB" id="1919226at2759"/>